<dbReference type="Pfam" id="PF00691">
    <property type="entry name" value="OmpA"/>
    <property type="match status" value="1"/>
</dbReference>
<feature type="region of interest" description="Disordered" evidence="4">
    <location>
        <begin position="403"/>
        <end position="448"/>
    </location>
</feature>
<dbReference type="PROSITE" id="PS51123">
    <property type="entry name" value="OMPA_2"/>
    <property type="match status" value="1"/>
</dbReference>
<keyword evidence="1" id="KW-0677">Repeat</keyword>
<feature type="compositionally biased region" description="Low complexity" evidence="4">
    <location>
        <begin position="403"/>
        <end position="440"/>
    </location>
</feature>
<reference evidence="7 8" key="1">
    <citation type="submission" date="2023-07" db="EMBL/GenBank/DDBJ databases">
        <title>Sequencing the genomes of 1000 actinobacteria strains.</title>
        <authorList>
            <person name="Klenk H.-P."/>
        </authorList>
    </citation>
    <scope>NUCLEOTIDE SEQUENCE [LARGE SCALE GENOMIC DNA]</scope>
    <source>
        <strain evidence="7 8">DSM 44709</strain>
    </source>
</reference>
<proteinExistence type="predicted"/>
<dbReference type="CDD" id="cd07185">
    <property type="entry name" value="OmpA_C-like"/>
    <property type="match status" value="1"/>
</dbReference>
<accession>A0AAE4AY38</accession>
<feature type="domain" description="OmpA-like" evidence="6">
    <location>
        <begin position="561"/>
        <end position="666"/>
    </location>
</feature>
<dbReference type="PANTHER" id="PTHR13833:SF71">
    <property type="entry name" value="NHL DOMAIN-CONTAINING PROTEIN"/>
    <property type="match status" value="1"/>
</dbReference>
<dbReference type="Gene3D" id="2.120.10.30">
    <property type="entry name" value="TolB, C-terminal domain"/>
    <property type="match status" value="2"/>
</dbReference>
<keyword evidence="5" id="KW-0732">Signal</keyword>
<dbReference type="PANTHER" id="PTHR13833">
    <property type="match status" value="1"/>
</dbReference>
<name>A0AAE4AY38_9ACTN</name>
<evidence type="ECO:0000313" key="8">
    <source>
        <dbReference type="Proteomes" id="UP001240236"/>
    </source>
</evidence>
<feature type="repeat" description="NHL" evidence="3">
    <location>
        <begin position="231"/>
        <end position="258"/>
    </location>
</feature>
<dbReference type="InterPro" id="IPR011042">
    <property type="entry name" value="6-blade_b-propeller_TolB-like"/>
</dbReference>
<dbReference type="InterPro" id="IPR001258">
    <property type="entry name" value="NHL_repeat"/>
</dbReference>
<keyword evidence="2" id="KW-0472">Membrane</keyword>
<evidence type="ECO:0000256" key="2">
    <source>
        <dbReference type="PROSITE-ProRule" id="PRU00473"/>
    </source>
</evidence>
<dbReference type="SUPFAM" id="SSF101898">
    <property type="entry name" value="NHL repeat"/>
    <property type="match status" value="1"/>
</dbReference>
<dbReference type="SUPFAM" id="SSF103088">
    <property type="entry name" value="OmpA-like"/>
    <property type="match status" value="1"/>
</dbReference>
<feature type="signal peptide" evidence="5">
    <location>
        <begin position="1"/>
        <end position="31"/>
    </location>
</feature>
<evidence type="ECO:0000313" key="7">
    <source>
        <dbReference type="EMBL" id="MDQ0364668.1"/>
    </source>
</evidence>
<dbReference type="Proteomes" id="UP001240236">
    <property type="component" value="Unassembled WGS sequence"/>
</dbReference>
<evidence type="ECO:0000256" key="1">
    <source>
        <dbReference type="ARBA" id="ARBA00022737"/>
    </source>
</evidence>
<dbReference type="InterPro" id="IPR006665">
    <property type="entry name" value="OmpA-like"/>
</dbReference>
<dbReference type="Gene3D" id="3.30.1330.60">
    <property type="entry name" value="OmpA-like domain"/>
    <property type="match status" value="1"/>
</dbReference>
<dbReference type="RefSeq" id="WP_307236259.1">
    <property type="nucleotide sequence ID" value="NZ_JAUSUZ010000001.1"/>
</dbReference>
<protein>
    <submittedName>
        <fullName evidence="7">Outer membrane protein OmpA-like peptidoglycan-associated protein</fullName>
    </submittedName>
</protein>
<dbReference type="AlphaFoldDB" id="A0AAE4AY38"/>
<evidence type="ECO:0000256" key="3">
    <source>
        <dbReference type="PROSITE-ProRule" id="PRU00504"/>
    </source>
</evidence>
<dbReference type="PROSITE" id="PS51125">
    <property type="entry name" value="NHL"/>
    <property type="match status" value="1"/>
</dbReference>
<dbReference type="GO" id="GO:0016020">
    <property type="term" value="C:membrane"/>
    <property type="evidence" value="ECO:0007669"/>
    <property type="project" value="UniProtKB-UniRule"/>
</dbReference>
<evidence type="ECO:0000256" key="5">
    <source>
        <dbReference type="SAM" id="SignalP"/>
    </source>
</evidence>
<comment type="caution">
    <text evidence="7">The sequence shown here is derived from an EMBL/GenBank/DDBJ whole genome shotgun (WGS) entry which is preliminary data.</text>
</comment>
<dbReference type="Pfam" id="PF01436">
    <property type="entry name" value="NHL"/>
    <property type="match status" value="1"/>
</dbReference>
<feature type="chain" id="PRO_5042295272" evidence="5">
    <location>
        <begin position="32"/>
        <end position="666"/>
    </location>
</feature>
<dbReference type="InterPro" id="IPR036737">
    <property type="entry name" value="OmpA-like_sf"/>
</dbReference>
<evidence type="ECO:0000256" key="4">
    <source>
        <dbReference type="SAM" id="MobiDB-lite"/>
    </source>
</evidence>
<keyword evidence="8" id="KW-1185">Reference proteome</keyword>
<evidence type="ECO:0000259" key="6">
    <source>
        <dbReference type="PROSITE" id="PS51123"/>
    </source>
</evidence>
<sequence length="666" mass="67973">MHRHWFAGAAVAAAGAGLVAAVGAVAPSASAEPIPISSSAAYTLSIVSGSNDGSGLPVVGPASASRMNQPTDMAFDPAGNLYVADTQNCAVEKITPAGQLSVFVGTVDGCVPRNGNTFYDRPVSLAWLKGNLYIGGADDGWIYRADANGNLTHFAGTGVQGSPLNGQVDTPTQMTAYGNWLYFGDEESHVVARIDVTQSPPMIEVIAGDGNGTPTQGVFNQPATLMSIPDPRGVAVDSKGSVYISDTKASRILKVASTGELLSEWMFFAPVGLHLDQTGAKLYATSAYGVIAEVDTMDGAISVIAGIGHGASIDQLTAPEQATDVEPVAVAAQIAAQGGYAVTPGPALTTEVGVPAGVEVAANGDVYSTLMYPGMVVKLVRTKPPVPPFTGPDTPVVTAAPSVTPSVAPSVSPSASPSVAPTSAAPSVVPTTPGPVVTSPVPNPADPPRINLNLQLAVDAPLQGARATVSGGGLQPSSPYTLTMYSTPVEVARGTTNAAGAFNAVITMPAKACVKGGAHRLVLTGTAPGGAKLEDSSYVVLDDTCKAKSINNVTAPVNNTVTLQSFTFPHLSAKLRPKAQRTLRDLRGALTSAKAITITGYTETDSRGKAATKANKRLALKRANAVRAHLRKLGVTAPISTVGAGGVNGLGKGQKFNRRVVIVVRY</sequence>
<gene>
    <name evidence="7" type="ORF">J2S42_001337</name>
</gene>
<dbReference type="EMBL" id="JAUSUZ010000001">
    <property type="protein sequence ID" value="MDQ0364668.1"/>
    <property type="molecule type" value="Genomic_DNA"/>
</dbReference>
<organism evidence="7 8">
    <name type="scientific">Catenuloplanes indicus</name>
    <dbReference type="NCBI Taxonomy" id="137267"/>
    <lineage>
        <taxon>Bacteria</taxon>
        <taxon>Bacillati</taxon>
        <taxon>Actinomycetota</taxon>
        <taxon>Actinomycetes</taxon>
        <taxon>Micromonosporales</taxon>
        <taxon>Micromonosporaceae</taxon>
        <taxon>Catenuloplanes</taxon>
    </lineage>
</organism>